<dbReference type="InterPro" id="IPR036875">
    <property type="entry name" value="Znf_CCHC_sf"/>
</dbReference>
<protein>
    <submittedName>
        <fullName evidence="4">RNA-directed DNA polymerase from mobile element jockey</fullName>
    </submittedName>
</protein>
<evidence type="ECO:0000313" key="5">
    <source>
        <dbReference type="Proteomes" id="UP000054359"/>
    </source>
</evidence>
<dbReference type="GO" id="GO:0004523">
    <property type="term" value="F:RNA-DNA hybrid ribonuclease activity"/>
    <property type="evidence" value="ECO:0007669"/>
    <property type="project" value="InterPro"/>
</dbReference>
<dbReference type="GO" id="GO:0042575">
    <property type="term" value="C:DNA polymerase complex"/>
    <property type="evidence" value="ECO:0007669"/>
    <property type="project" value="UniProtKB-ARBA"/>
</dbReference>
<evidence type="ECO:0000259" key="2">
    <source>
        <dbReference type="PROSITE" id="PS50878"/>
    </source>
</evidence>
<accession>A0A087T9P5</accession>
<keyword evidence="4" id="KW-0695">RNA-directed DNA polymerase</keyword>
<feature type="domain" description="RNase H type-1" evidence="3">
    <location>
        <begin position="1301"/>
        <end position="1429"/>
    </location>
</feature>
<evidence type="ECO:0000259" key="3">
    <source>
        <dbReference type="PROSITE" id="PS50879"/>
    </source>
</evidence>
<dbReference type="GO" id="GO:0008270">
    <property type="term" value="F:zinc ion binding"/>
    <property type="evidence" value="ECO:0007669"/>
    <property type="project" value="InterPro"/>
</dbReference>
<dbReference type="SUPFAM" id="SSF53098">
    <property type="entry name" value="Ribonuclease H-like"/>
    <property type="match status" value="1"/>
</dbReference>
<reference evidence="4 5" key="1">
    <citation type="submission" date="2013-11" db="EMBL/GenBank/DDBJ databases">
        <title>Genome sequencing of Stegodyphus mimosarum.</title>
        <authorList>
            <person name="Bechsgaard J."/>
        </authorList>
    </citation>
    <scope>NUCLEOTIDE SEQUENCE [LARGE SCALE GENOMIC DNA]</scope>
</reference>
<feature type="domain" description="Reverse transcriptase" evidence="2">
    <location>
        <begin position="819"/>
        <end position="1090"/>
    </location>
</feature>
<dbReference type="Proteomes" id="UP000054359">
    <property type="component" value="Unassembled WGS sequence"/>
</dbReference>
<dbReference type="EMBL" id="KK114179">
    <property type="protein sequence ID" value="KFM61834.1"/>
    <property type="molecule type" value="Genomic_DNA"/>
</dbReference>
<dbReference type="Gene3D" id="3.30.420.10">
    <property type="entry name" value="Ribonuclease H-like superfamily/Ribonuclease H"/>
    <property type="match status" value="1"/>
</dbReference>
<evidence type="ECO:0000313" key="4">
    <source>
        <dbReference type="EMBL" id="KFM61834.1"/>
    </source>
</evidence>
<dbReference type="SUPFAM" id="SSF56219">
    <property type="entry name" value="DNase I-like"/>
    <property type="match status" value="1"/>
</dbReference>
<dbReference type="InterPro" id="IPR005135">
    <property type="entry name" value="Endo/exonuclease/phosphatase"/>
</dbReference>
<dbReference type="Gene3D" id="3.60.10.10">
    <property type="entry name" value="Endonuclease/exonuclease/phosphatase"/>
    <property type="match status" value="1"/>
</dbReference>
<dbReference type="InterPro" id="IPR052560">
    <property type="entry name" value="RdDP_mobile_element"/>
</dbReference>
<name>A0A087T9P5_STEMI</name>
<proteinExistence type="predicted"/>
<dbReference type="InterPro" id="IPR036691">
    <property type="entry name" value="Endo/exonu/phosph_ase_sf"/>
</dbReference>
<dbReference type="PROSITE" id="PS50878">
    <property type="entry name" value="RT_POL"/>
    <property type="match status" value="1"/>
</dbReference>
<feature type="region of interest" description="Disordered" evidence="1">
    <location>
        <begin position="314"/>
        <end position="384"/>
    </location>
</feature>
<feature type="non-terminal residue" evidence="4">
    <location>
        <position position="1529"/>
    </location>
</feature>
<organism evidence="4 5">
    <name type="scientific">Stegodyphus mimosarum</name>
    <name type="common">African social velvet spider</name>
    <dbReference type="NCBI Taxonomy" id="407821"/>
    <lineage>
        <taxon>Eukaryota</taxon>
        <taxon>Metazoa</taxon>
        <taxon>Ecdysozoa</taxon>
        <taxon>Arthropoda</taxon>
        <taxon>Chelicerata</taxon>
        <taxon>Arachnida</taxon>
        <taxon>Araneae</taxon>
        <taxon>Araneomorphae</taxon>
        <taxon>Entelegynae</taxon>
        <taxon>Eresoidea</taxon>
        <taxon>Eresidae</taxon>
        <taxon>Stegodyphus</taxon>
    </lineage>
</organism>
<dbReference type="Pfam" id="PF00075">
    <property type="entry name" value="RNase_H"/>
    <property type="match status" value="1"/>
</dbReference>
<feature type="compositionally biased region" description="Basic and acidic residues" evidence="1">
    <location>
        <begin position="337"/>
        <end position="355"/>
    </location>
</feature>
<dbReference type="InterPro" id="IPR043502">
    <property type="entry name" value="DNA/RNA_pol_sf"/>
</dbReference>
<dbReference type="CDD" id="cd09276">
    <property type="entry name" value="Rnase_HI_RT_non_LTR"/>
    <property type="match status" value="1"/>
</dbReference>
<dbReference type="InterPro" id="IPR012337">
    <property type="entry name" value="RNaseH-like_sf"/>
</dbReference>
<dbReference type="OMA" id="RPASICE"/>
<keyword evidence="5" id="KW-1185">Reference proteome</keyword>
<gene>
    <name evidence="4" type="ORF">X975_26616</name>
</gene>
<dbReference type="OrthoDB" id="6433748at2759"/>
<dbReference type="GO" id="GO:0003964">
    <property type="term" value="F:RNA-directed DNA polymerase activity"/>
    <property type="evidence" value="ECO:0007669"/>
    <property type="project" value="UniProtKB-KW"/>
</dbReference>
<dbReference type="SUPFAM" id="SSF56672">
    <property type="entry name" value="DNA/RNA polymerases"/>
    <property type="match status" value="1"/>
</dbReference>
<dbReference type="CDD" id="cd01650">
    <property type="entry name" value="RT_nLTR_like"/>
    <property type="match status" value="1"/>
</dbReference>
<dbReference type="InterPro" id="IPR000477">
    <property type="entry name" value="RT_dom"/>
</dbReference>
<dbReference type="Pfam" id="PF14529">
    <property type="entry name" value="Exo_endo_phos_2"/>
    <property type="match status" value="1"/>
</dbReference>
<dbReference type="InterPro" id="IPR036397">
    <property type="entry name" value="RNaseH_sf"/>
</dbReference>
<sequence length="1529" mass="173424">MATHNIFIIPKSTETTKVLQSTESCETSTVKKLRTDANANNPKNCPRFLVISSTSGELQKLSPFVISKYIQSCIGEPKNIKRLRSGDLLIDTTSATQSASLLQVTKLGQVTVKVTPHKTLNYRRGVISEIDLLYVSEEEIESELADQNVCGARRIKMRREGQLINTKHVILTFNSPDLPKNIKAGYLNIPVRPYIPNPMRCFQCQRFGHTKNSCRGKLTCARCSLVGHESENCSAVPLCINCKGDHAAFSRSCPKWKLEKEVQAAKVNNNISYAEARRLVQTNQIRPNTSFAAAVKSTKSIAVQVSVGTQTLPIKTQDTNSKNKKEKPTHSIQNKETVVESRPKNKTQHKNDKIRSHSNNSDEGMISESGDSDSMEETNLKPEKPAKLRRFSFVRKDNIAGERASGGVGLLTSLDYPSHALSLTTSLQVVAVQINLNIVLSVVSLYLPPNKHIDQQHLNELLEQLPEPFMLIGDFNGHSPLWGNKDTNSRGRQIEQLIEDHNLCLLNNGQDTYFHQPTRTFHALDLAICSPSLLPFCTFSVGNDIHNSDHYPIFVSLSRRGANPMSRSPRFIYERADWELFSSVAELTAKMVEDVHIDEAVEAITYAILQAATLSIPKTSGKLPKYPKPWWNRDCQDAVRKQRKAWGIFRRYPTVRNLITFKRAKANARKVRRQSQRDSWISYVSSITCSTPSNRVWERVRKACGIYKDHSLSFLEKDDRVISSIEEIANTIGEAFAAVSSCRNYSPAFLSIKQRSEKNPIAFNSSNSEPYNRDLTMFEFKRALFQTHKSCPGLDGVSYEMLKHLSYKSLSALLTLYNRMWNEHTFPSAWKKAVVIPIAKPGKDPRSPSNYRPIALTSCVCKVFEKMVNTRLVYYLEKNNIISPYQSGFRKGRTTVDNMLLLETSIRKAFLRRNHLVAIFFDIEKAYDKAWRYGILRDLHDSGLRGNLPFLIQNFLMDRTFQVRIGSVMSEIFKQEEGVPQGCVLSVTLFSLKINSILKELPPTILGSLYVDDLQISCRGADMRHIERQLQIALNRIQEWSNKQGFTFSEQKTVCVHFCRKRGLHPEPELYLNGSAIPVAPEAKFLGLTFDRKLTFLPHISNLRKKCMKILNILKVLANTSWGADRCSMLRIYRALVRSRLDYGSVIYGSARSSVLIKLDPVHHQALRICSGAFRTSPIQSLYVDSYEPSLNLRREQLSLLQYFNILSQPDNPNRLALLDSSYETLFEARPSCVPTFSLRVCPLIEELSLSDMVPQAVQHFEIPPWENAQIQLLDIFNNYNKTTTNDTIYRQIFAEHRYKYRNYLSVYTDGSKSTCHVGMSVISGDHVEGRRLHDASSVLTSELTAIYYALLYISTVGHKKFIIYTDSYSALKALESFSSTENPVVVDVLKLNIKLTSRGYEILYCWVPGHTGIKGNELADITAKSAAGVSDRLIPLKDIGHVIKHKLLIKWQQVWDSQSYNKLRSVKPKIEIWNSTRNRKEEVLLTRLRLGHTRLTHSYLLKADNEPLCSKCGVCLTISTSSNPYQNP</sequence>
<dbReference type="SUPFAM" id="SSF57756">
    <property type="entry name" value="Retrovirus zinc finger-like domains"/>
    <property type="match status" value="1"/>
</dbReference>
<dbReference type="PROSITE" id="PS50879">
    <property type="entry name" value="RNASE_H_1"/>
    <property type="match status" value="1"/>
</dbReference>
<evidence type="ECO:0000256" key="1">
    <source>
        <dbReference type="SAM" id="MobiDB-lite"/>
    </source>
</evidence>
<dbReference type="PANTHER" id="PTHR36688">
    <property type="entry name" value="ENDO/EXONUCLEASE/PHOSPHATASE DOMAIN-CONTAINING PROTEIN"/>
    <property type="match status" value="1"/>
</dbReference>
<dbReference type="PANTHER" id="PTHR36688:SF2">
    <property type="entry name" value="ENDONUCLEASE_EXONUCLEASE_PHOSPHATASE DOMAIN-CONTAINING PROTEIN"/>
    <property type="match status" value="1"/>
</dbReference>
<dbReference type="InterPro" id="IPR002156">
    <property type="entry name" value="RNaseH_domain"/>
</dbReference>
<keyword evidence="4" id="KW-0808">Transferase</keyword>
<dbReference type="GO" id="GO:0003676">
    <property type="term" value="F:nucleic acid binding"/>
    <property type="evidence" value="ECO:0007669"/>
    <property type="project" value="InterPro"/>
</dbReference>
<dbReference type="Pfam" id="PF00078">
    <property type="entry name" value="RVT_1"/>
    <property type="match status" value="1"/>
</dbReference>
<keyword evidence="4" id="KW-0548">Nucleotidyltransferase</keyword>
<dbReference type="STRING" id="407821.A0A087T9P5"/>